<evidence type="ECO:0000313" key="1">
    <source>
        <dbReference type="EMBL" id="KIK81933.1"/>
    </source>
</evidence>
<dbReference type="InParanoid" id="A0A0D0D1K1"/>
<dbReference type="EMBL" id="KN825705">
    <property type="protein sequence ID" value="KIK81933.1"/>
    <property type="molecule type" value="Genomic_DNA"/>
</dbReference>
<name>A0A0D0D1K1_9AGAM</name>
<gene>
    <name evidence="1" type="ORF">PAXRUDRAFT_806092</name>
</gene>
<sequence length="135" mass="14862">MSSPQQLGCGHVYCVACLHHSLSSMLDSDQLPLTCLGDAHSYSHHPAVPSSCVFQFDFLKLRSTRMCRNTPRSSNAAKRQTAHNSIVLSVQELARSRFIVPLVSPLSATRVTRMCMKDLLALRAGYTETLQNGTV</sequence>
<dbReference type="AlphaFoldDB" id="A0A0D0D1K1"/>
<organism evidence="1 2">
    <name type="scientific">Paxillus rubicundulus Ve08.2h10</name>
    <dbReference type="NCBI Taxonomy" id="930991"/>
    <lineage>
        <taxon>Eukaryota</taxon>
        <taxon>Fungi</taxon>
        <taxon>Dikarya</taxon>
        <taxon>Basidiomycota</taxon>
        <taxon>Agaricomycotina</taxon>
        <taxon>Agaricomycetes</taxon>
        <taxon>Agaricomycetidae</taxon>
        <taxon>Boletales</taxon>
        <taxon>Paxilineae</taxon>
        <taxon>Paxillaceae</taxon>
        <taxon>Paxillus</taxon>
    </lineage>
</organism>
<dbReference type="Proteomes" id="UP000054538">
    <property type="component" value="Unassembled WGS sequence"/>
</dbReference>
<keyword evidence="2" id="KW-1185">Reference proteome</keyword>
<dbReference type="SUPFAM" id="SSF57850">
    <property type="entry name" value="RING/U-box"/>
    <property type="match status" value="1"/>
</dbReference>
<evidence type="ECO:0000313" key="2">
    <source>
        <dbReference type="Proteomes" id="UP000054538"/>
    </source>
</evidence>
<accession>A0A0D0D1K1</accession>
<dbReference type="HOGENOM" id="CLU_1886443_0_0_1"/>
<reference evidence="2" key="2">
    <citation type="submission" date="2015-01" db="EMBL/GenBank/DDBJ databases">
        <title>Evolutionary Origins and Diversification of the Mycorrhizal Mutualists.</title>
        <authorList>
            <consortium name="DOE Joint Genome Institute"/>
            <consortium name="Mycorrhizal Genomics Consortium"/>
            <person name="Kohler A."/>
            <person name="Kuo A."/>
            <person name="Nagy L.G."/>
            <person name="Floudas D."/>
            <person name="Copeland A."/>
            <person name="Barry K.W."/>
            <person name="Cichocki N."/>
            <person name="Veneault-Fourrey C."/>
            <person name="LaButti K."/>
            <person name="Lindquist E.A."/>
            <person name="Lipzen A."/>
            <person name="Lundell T."/>
            <person name="Morin E."/>
            <person name="Murat C."/>
            <person name="Riley R."/>
            <person name="Ohm R."/>
            <person name="Sun H."/>
            <person name="Tunlid A."/>
            <person name="Henrissat B."/>
            <person name="Grigoriev I.V."/>
            <person name="Hibbett D.S."/>
            <person name="Martin F."/>
        </authorList>
    </citation>
    <scope>NUCLEOTIDE SEQUENCE [LARGE SCALE GENOMIC DNA]</scope>
    <source>
        <strain evidence="2">Ve08.2h10</strain>
    </source>
</reference>
<proteinExistence type="predicted"/>
<dbReference type="OrthoDB" id="1431934at2759"/>
<protein>
    <submittedName>
        <fullName evidence="1">Uncharacterized protein</fullName>
    </submittedName>
</protein>
<reference evidence="1 2" key="1">
    <citation type="submission" date="2014-04" db="EMBL/GenBank/DDBJ databases">
        <authorList>
            <consortium name="DOE Joint Genome Institute"/>
            <person name="Kuo A."/>
            <person name="Kohler A."/>
            <person name="Jargeat P."/>
            <person name="Nagy L.G."/>
            <person name="Floudas D."/>
            <person name="Copeland A."/>
            <person name="Barry K.W."/>
            <person name="Cichocki N."/>
            <person name="Veneault-Fourrey C."/>
            <person name="LaButti K."/>
            <person name="Lindquist E.A."/>
            <person name="Lipzen A."/>
            <person name="Lundell T."/>
            <person name="Morin E."/>
            <person name="Murat C."/>
            <person name="Sun H."/>
            <person name="Tunlid A."/>
            <person name="Henrissat B."/>
            <person name="Grigoriev I.V."/>
            <person name="Hibbett D.S."/>
            <person name="Martin F."/>
            <person name="Nordberg H.P."/>
            <person name="Cantor M.N."/>
            <person name="Hua S.X."/>
        </authorList>
    </citation>
    <scope>NUCLEOTIDE SEQUENCE [LARGE SCALE GENOMIC DNA]</scope>
    <source>
        <strain evidence="1 2">Ve08.2h10</strain>
    </source>
</reference>